<keyword evidence="5" id="KW-1185">Reference proteome</keyword>
<evidence type="ECO:0000313" key="5">
    <source>
        <dbReference type="Proteomes" id="UP000587991"/>
    </source>
</evidence>
<dbReference type="Pfam" id="PF17782">
    <property type="entry name" value="WHD_DprA"/>
    <property type="match status" value="1"/>
</dbReference>
<accession>A0A847SCJ9</accession>
<evidence type="ECO:0000313" key="4">
    <source>
        <dbReference type="EMBL" id="NLR76577.1"/>
    </source>
</evidence>
<reference evidence="4 5" key="1">
    <citation type="submission" date="2020-04" db="EMBL/GenBank/DDBJ databases">
        <title>Draft genome of Leeia sp. IMCC25680.</title>
        <authorList>
            <person name="Song J."/>
            <person name="Cho J.-C."/>
        </authorList>
    </citation>
    <scope>NUCLEOTIDE SEQUENCE [LARGE SCALE GENOMIC DNA]</scope>
    <source>
        <strain evidence="4 5">IMCC25680</strain>
    </source>
</reference>
<comment type="similarity">
    <text evidence="1">Belongs to the DprA/Smf family.</text>
</comment>
<sequence>MTEHEAWLRLTLTPGLGPASLLALLQRFHEPQHILTQREAVLAEVVPRKVAAALQHTPVDLPAHLDWLQQAGNSLLTLADADYPPQLLEIPTPPPVLFVKGRRDLLAQPALAVVGSRHATTGGFDTAHSFARSLSQAGWTIVSGLADGIDRAAHLGGLEGQGSTIAVVGTGLDRVYPAGNRELAHRVAAHGVLLSEYALGAPPLAGHFPQRNRIIAGLARGCLVVEATLNSGSLITARHALEQGRDVFAIPGSIHAPQSKGCHRLIKEGAKLVECADDILQELPAHPAVTLAPSAAPADLAPPAANWPQGLEYDPIDLDQLSLRSGRSAAELLPLLLQLELEGQVETLPGGRYRRRG</sequence>
<dbReference type="InterPro" id="IPR057666">
    <property type="entry name" value="DrpA_SLOG"/>
</dbReference>
<feature type="domain" description="Smf/DprA SLOG" evidence="2">
    <location>
        <begin position="75"/>
        <end position="283"/>
    </location>
</feature>
<dbReference type="AlphaFoldDB" id="A0A847SCJ9"/>
<evidence type="ECO:0000259" key="3">
    <source>
        <dbReference type="Pfam" id="PF17782"/>
    </source>
</evidence>
<dbReference type="PANTHER" id="PTHR43022:SF1">
    <property type="entry name" value="PROTEIN SMF"/>
    <property type="match status" value="1"/>
</dbReference>
<dbReference type="EMBL" id="JABAIM010000004">
    <property type="protein sequence ID" value="NLR76577.1"/>
    <property type="molecule type" value="Genomic_DNA"/>
</dbReference>
<protein>
    <submittedName>
        <fullName evidence="4">DNA-protecting protein DprA</fullName>
    </submittedName>
</protein>
<dbReference type="RefSeq" id="WP_168878248.1">
    <property type="nucleotide sequence ID" value="NZ_JABAIM010000004.1"/>
</dbReference>
<dbReference type="InterPro" id="IPR036388">
    <property type="entry name" value="WH-like_DNA-bd_sf"/>
</dbReference>
<dbReference type="Gene3D" id="1.10.10.10">
    <property type="entry name" value="Winged helix-like DNA-binding domain superfamily/Winged helix DNA-binding domain"/>
    <property type="match status" value="1"/>
</dbReference>
<dbReference type="GO" id="GO:0009294">
    <property type="term" value="P:DNA-mediated transformation"/>
    <property type="evidence" value="ECO:0007669"/>
    <property type="project" value="InterPro"/>
</dbReference>
<evidence type="ECO:0000256" key="1">
    <source>
        <dbReference type="ARBA" id="ARBA00006525"/>
    </source>
</evidence>
<name>A0A847SCJ9_9NEIS</name>
<dbReference type="InterPro" id="IPR041614">
    <property type="entry name" value="DprA_WH"/>
</dbReference>
<dbReference type="PANTHER" id="PTHR43022">
    <property type="entry name" value="PROTEIN SMF"/>
    <property type="match status" value="1"/>
</dbReference>
<proteinExistence type="inferred from homology"/>
<gene>
    <name evidence="4" type="primary">dprA</name>
    <name evidence="4" type="ORF">HF682_15525</name>
</gene>
<dbReference type="SUPFAM" id="SSF102405">
    <property type="entry name" value="MCP/YpsA-like"/>
    <property type="match status" value="1"/>
</dbReference>
<comment type="caution">
    <text evidence="4">The sequence shown here is derived from an EMBL/GenBank/DDBJ whole genome shotgun (WGS) entry which is preliminary data.</text>
</comment>
<feature type="domain" description="DprA winged helix" evidence="3">
    <location>
        <begin position="293"/>
        <end position="351"/>
    </location>
</feature>
<dbReference type="InterPro" id="IPR003488">
    <property type="entry name" value="DprA"/>
</dbReference>
<dbReference type="Gene3D" id="3.40.50.450">
    <property type="match status" value="1"/>
</dbReference>
<dbReference type="Proteomes" id="UP000587991">
    <property type="component" value="Unassembled WGS sequence"/>
</dbReference>
<evidence type="ECO:0000259" key="2">
    <source>
        <dbReference type="Pfam" id="PF02481"/>
    </source>
</evidence>
<organism evidence="4 5">
    <name type="scientific">Leeia aquatica</name>
    <dbReference type="NCBI Taxonomy" id="2725557"/>
    <lineage>
        <taxon>Bacteria</taxon>
        <taxon>Pseudomonadati</taxon>
        <taxon>Pseudomonadota</taxon>
        <taxon>Betaproteobacteria</taxon>
        <taxon>Neisseriales</taxon>
        <taxon>Leeiaceae</taxon>
        <taxon>Leeia</taxon>
    </lineage>
</organism>
<dbReference type="NCBIfam" id="TIGR00732">
    <property type="entry name" value="dprA"/>
    <property type="match status" value="1"/>
</dbReference>
<dbReference type="Pfam" id="PF02481">
    <property type="entry name" value="DNA_processg_A"/>
    <property type="match status" value="1"/>
</dbReference>